<comment type="caution">
    <text evidence="6">The sequence shown here is derived from an EMBL/GenBank/DDBJ whole genome shotgun (WGS) entry which is preliminary data.</text>
</comment>
<dbReference type="InterPro" id="IPR050309">
    <property type="entry name" value="Type-B_Carboxylest/Lipase"/>
</dbReference>
<reference evidence="6 7" key="1">
    <citation type="journal article" date="2017" name="Curr. Biol.">
        <title>Genome architecture and evolution of a unichromosomal asexual nematode.</title>
        <authorList>
            <person name="Fradin H."/>
            <person name="Zegar C."/>
            <person name="Gutwein M."/>
            <person name="Lucas J."/>
            <person name="Kovtun M."/>
            <person name="Corcoran D."/>
            <person name="Baugh L.R."/>
            <person name="Kiontke K."/>
            <person name="Gunsalus K."/>
            <person name="Fitch D.H."/>
            <person name="Piano F."/>
        </authorList>
    </citation>
    <scope>NUCLEOTIDE SEQUENCE [LARGE SCALE GENOMIC DNA]</scope>
    <source>
        <strain evidence="6">PF1309</strain>
    </source>
</reference>
<dbReference type="GO" id="GO:0006508">
    <property type="term" value="P:proteolysis"/>
    <property type="evidence" value="ECO:0007669"/>
    <property type="project" value="InterPro"/>
</dbReference>
<keyword evidence="7" id="KW-1185">Reference proteome</keyword>
<organism evidence="6 7">
    <name type="scientific">Diploscapter pachys</name>
    <dbReference type="NCBI Taxonomy" id="2018661"/>
    <lineage>
        <taxon>Eukaryota</taxon>
        <taxon>Metazoa</taxon>
        <taxon>Ecdysozoa</taxon>
        <taxon>Nematoda</taxon>
        <taxon>Chromadorea</taxon>
        <taxon>Rhabditida</taxon>
        <taxon>Rhabditina</taxon>
        <taxon>Rhabditomorpha</taxon>
        <taxon>Rhabditoidea</taxon>
        <taxon>Rhabditidae</taxon>
        <taxon>Diploscapter</taxon>
    </lineage>
</organism>
<keyword evidence="3" id="KW-0378">Hydrolase</keyword>
<dbReference type="GO" id="GO:0008234">
    <property type="term" value="F:cysteine-type peptidase activity"/>
    <property type="evidence" value="ECO:0007669"/>
    <property type="project" value="InterPro"/>
</dbReference>
<dbReference type="InterPro" id="IPR019826">
    <property type="entry name" value="Carboxylesterase_B_AS"/>
</dbReference>
<evidence type="ECO:0000313" key="6">
    <source>
        <dbReference type="EMBL" id="PAV82751.1"/>
    </source>
</evidence>
<gene>
    <name evidence="6" type="ORF">WR25_24708</name>
</gene>
<accession>A0A2A2L906</accession>
<comment type="similarity">
    <text evidence="1">Belongs to the type-B carboxylesterase/lipase family.</text>
</comment>
<dbReference type="InterPro" id="IPR002018">
    <property type="entry name" value="CarbesteraseB"/>
</dbReference>
<feature type="compositionally biased region" description="Basic and acidic residues" evidence="4">
    <location>
        <begin position="726"/>
        <end position="739"/>
    </location>
</feature>
<dbReference type="SUPFAM" id="SSF53474">
    <property type="entry name" value="alpha/beta-Hydrolases"/>
    <property type="match status" value="1"/>
</dbReference>
<feature type="compositionally biased region" description="Acidic residues" evidence="4">
    <location>
        <begin position="761"/>
        <end position="774"/>
    </location>
</feature>
<evidence type="ECO:0000256" key="1">
    <source>
        <dbReference type="ARBA" id="ARBA00005964"/>
    </source>
</evidence>
<dbReference type="AlphaFoldDB" id="A0A2A2L906"/>
<proteinExistence type="inferred from homology"/>
<feature type="region of interest" description="Disordered" evidence="4">
    <location>
        <begin position="449"/>
        <end position="472"/>
    </location>
</feature>
<dbReference type="Pfam" id="PF00135">
    <property type="entry name" value="COesterase"/>
    <property type="match status" value="2"/>
</dbReference>
<dbReference type="STRING" id="2018661.A0A2A2L906"/>
<dbReference type="Pfam" id="PF00112">
    <property type="entry name" value="Peptidase_C1"/>
    <property type="match status" value="1"/>
</dbReference>
<feature type="compositionally biased region" description="Basic and acidic residues" evidence="4">
    <location>
        <begin position="455"/>
        <end position="465"/>
    </location>
</feature>
<evidence type="ECO:0000256" key="4">
    <source>
        <dbReference type="SAM" id="MobiDB-lite"/>
    </source>
</evidence>
<dbReference type="InterPro" id="IPR038765">
    <property type="entry name" value="Papain-like_cys_pep_sf"/>
</dbReference>
<feature type="region of interest" description="Disordered" evidence="4">
    <location>
        <begin position="710"/>
        <end position="739"/>
    </location>
</feature>
<name>A0A2A2L906_9BILA</name>
<dbReference type="Proteomes" id="UP000218231">
    <property type="component" value="Unassembled WGS sequence"/>
</dbReference>
<dbReference type="Gene3D" id="3.40.50.1820">
    <property type="entry name" value="alpha/beta hydrolase"/>
    <property type="match status" value="2"/>
</dbReference>
<dbReference type="OrthoDB" id="10253408at2759"/>
<dbReference type="InterPro" id="IPR029058">
    <property type="entry name" value="AB_hydrolase_fold"/>
</dbReference>
<dbReference type="GO" id="GO:0052689">
    <property type="term" value="F:carboxylic ester hydrolase activity"/>
    <property type="evidence" value="ECO:0007669"/>
    <property type="project" value="UniProtKB-KW"/>
</dbReference>
<evidence type="ECO:0000313" key="7">
    <source>
        <dbReference type="Proteomes" id="UP000218231"/>
    </source>
</evidence>
<evidence type="ECO:0000256" key="3">
    <source>
        <dbReference type="ARBA" id="ARBA00022801"/>
    </source>
</evidence>
<keyword evidence="2" id="KW-0719">Serine esterase</keyword>
<dbReference type="PROSITE" id="PS00122">
    <property type="entry name" value="CARBOXYLESTERASE_B_1"/>
    <property type="match status" value="1"/>
</dbReference>
<evidence type="ECO:0000256" key="2">
    <source>
        <dbReference type="ARBA" id="ARBA00022487"/>
    </source>
</evidence>
<sequence length="784" mass="88645">MMAWMLRYKYARRKDPEGLIDAMNYGSKCSQSNFTNEDCLFINIFTPLLDLEIKSEDSRFFTSKDDTIPGNYAISDMTEALQWTKRYIKFFGGDPNRITICGQSSGAESQILRCMRSATATELQNADMHLPYSHFMQWGTVIDKVYLPDAVENLAMKRPPLSVMGGVTAGEWLLFEQGNIRDHLKSDAYMRQGIIHRLRDLYEMKCWNNYDAILQRTISHYIDSQKVPDDDHVVMAGIWIKLMSDLDFTAAVLRDLKYFATTGSAAYLYSFDYLSPLAWSWLNVTELRLAPHSSDKSYLYEEGCKGYKCQDEDIALRDTIQRCWVNFVLTGNPTPISSGLPFIWPKLDGSNRYVSVMPSPENDSRAKLQNVLKNDRHFQKLRNKFKNLKTDPILDFLRYEKYSEVKKEVDTHNEKFGKGETTYKAEVNKFTVASEDELPPFTLKMPPSSTVFIKDSGKRQKRDENSTSSLSDSVDWRPFMKPILDQESCGGCWAFAMLGMLEGFLKINEKDLSPLSVQQLLDCDRATDSKYGLANGGCDGGYFQVASNFLKNNFVTSGSDYPFTGSSGPSSACITGLPFISPKIITFDTGYVSMSQINNDSIVKLEKDMEDRVRKGPVAVGLATASAMFSYGSGIYDGQCGSSINHAVVIVGFTPDYWIIRNSWGADFGEEGHIRLARKAGSDACMIYRYWAQALKIGDWPQITNETLTTPQASTPLVGLPQPTENHGEDRGTTTKPNDHQTHCCKDQCCDSECDECLELDWDDDDEEEEDDWEEVIKSTIKSK</sequence>
<dbReference type="SUPFAM" id="SSF54001">
    <property type="entry name" value="Cysteine proteinases"/>
    <property type="match status" value="1"/>
</dbReference>
<protein>
    <recommendedName>
        <fullName evidence="5">Peptidase C1A papain C-terminal domain-containing protein</fullName>
    </recommendedName>
</protein>
<dbReference type="EMBL" id="LIAE01007028">
    <property type="protein sequence ID" value="PAV82751.1"/>
    <property type="molecule type" value="Genomic_DNA"/>
</dbReference>
<dbReference type="PRINTS" id="PR00705">
    <property type="entry name" value="PAPAIN"/>
</dbReference>
<feature type="domain" description="Peptidase C1A papain C-terminal" evidence="5">
    <location>
        <begin position="470"/>
        <end position="695"/>
    </location>
</feature>
<dbReference type="InterPro" id="IPR019819">
    <property type="entry name" value="Carboxylesterase_B_CS"/>
</dbReference>
<dbReference type="PANTHER" id="PTHR11559">
    <property type="entry name" value="CARBOXYLESTERASE"/>
    <property type="match status" value="1"/>
</dbReference>
<dbReference type="SMART" id="SM00645">
    <property type="entry name" value="Pept_C1"/>
    <property type="match status" value="1"/>
</dbReference>
<dbReference type="Gene3D" id="3.90.70.10">
    <property type="entry name" value="Cysteine proteinases"/>
    <property type="match status" value="1"/>
</dbReference>
<feature type="region of interest" description="Disordered" evidence="4">
    <location>
        <begin position="761"/>
        <end position="784"/>
    </location>
</feature>
<dbReference type="InterPro" id="IPR000668">
    <property type="entry name" value="Peptidase_C1A_C"/>
</dbReference>
<dbReference type="InterPro" id="IPR039417">
    <property type="entry name" value="Peptidase_C1A_papain-like"/>
</dbReference>
<dbReference type="CDD" id="cd02248">
    <property type="entry name" value="Peptidase_C1A"/>
    <property type="match status" value="1"/>
</dbReference>
<dbReference type="PROSITE" id="PS00941">
    <property type="entry name" value="CARBOXYLESTERASE_B_2"/>
    <property type="match status" value="1"/>
</dbReference>
<evidence type="ECO:0000259" key="5">
    <source>
        <dbReference type="SMART" id="SM00645"/>
    </source>
</evidence>